<organism evidence="2 3">
    <name type="scientific">Pedobacter gandavensis</name>
    <dbReference type="NCBI Taxonomy" id="2679963"/>
    <lineage>
        <taxon>Bacteria</taxon>
        <taxon>Pseudomonadati</taxon>
        <taxon>Bacteroidota</taxon>
        <taxon>Sphingobacteriia</taxon>
        <taxon>Sphingobacteriales</taxon>
        <taxon>Sphingobacteriaceae</taxon>
        <taxon>Pedobacter</taxon>
    </lineage>
</organism>
<reference evidence="2 3" key="1">
    <citation type="submission" date="2019-11" db="EMBL/GenBank/DDBJ databases">
        <title>Description of Pedobacter sp. LMG 31462T.</title>
        <authorList>
            <person name="Carlier A."/>
            <person name="Qi S."/>
            <person name="Vandamme P."/>
        </authorList>
    </citation>
    <scope>NUCLEOTIDE SEQUENCE [LARGE SCALE GENOMIC DNA]</scope>
    <source>
        <strain evidence="2 3">LMG 31462</strain>
    </source>
</reference>
<keyword evidence="3" id="KW-1185">Reference proteome</keyword>
<evidence type="ECO:0000256" key="1">
    <source>
        <dbReference type="SAM" id="Phobius"/>
    </source>
</evidence>
<dbReference type="InterPro" id="IPR025250">
    <property type="entry name" value="DUF4199"/>
</dbReference>
<keyword evidence="1" id="KW-0812">Transmembrane</keyword>
<evidence type="ECO:0000313" key="3">
    <source>
        <dbReference type="Proteomes" id="UP000636110"/>
    </source>
</evidence>
<feature type="transmembrane region" description="Helical" evidence="1">
    <location>
        <begin position="89"/>
        <end position="111"/>
    </location>
</feature>
<sequence length="180" mass="19986">MHQDLIETEKKPNKLAFQAAIAFALYFFVLIFVFKFLNISPANTHLSTASKVVSQLLSYVPFFLAIVYVQSNHRKELGGYMSFGRGFSAGFKVAAYAGLLLFLLQVIYFFVDKSATDELLNAAIEQADGDEQKVKGVEMMRPYMGLFVGFGTAITYTLIGLIASLIGAAVFKKERPLDKD</sequence>
<feature type="transmembrane region" description="Helical" evidence="1">
    <location>
        <begin position="143"/>
        <end position="171"/>
    </location>
</feature>
<feature type="transmembrane region" description="Helical" evidence="1">
    <location>
        <begin position="15"/>
        <end position="37"/>
    </location>
</feature>
<dbReference type="Pfam" id="PF13858">
    <property type="entry name" value="DUF4199"/>
    <property type="match status" value="1"/>
</dbReference>
<protein>
    <submittedName>
        <fullName evidence="2">DUF4199 family protein</fullName>
    </submittedName>
</protein>
<name>A0ABR6F420_9SPHI</name>
<dbReference type="RefSeq" id="WP_182961307.1">
    <property type="nucleotide sequence ID" value="NZ_WNXC01000010.1"/>
</dbReference>
<feature type="transmembrane region" description="Helical" evidence="1">
    <location>
        <begin position="49"/>
        <end position="69"/>
    </location>
</feature>
<evidence type="ECO:0000313" key="2">
    <source>
        <dbReference type="EMBL" id="MBB2151453.1"/>
    </source>
</evidence>
<keyword evidence="1" id="KW-0472">Membrane</keyword>
<dbReference type="Proteomes" id="UP000636110">
    <property type="component" value="Unassembled WGS sequence"/>
</dbReference>
<gene>
    <name evidence="2" type="ORF">GM920_21315</name>
</gene>
<comment type="caution">
    <text evidence="2">The sequence shown here is derived from an EMBL/GenBank/DDBJ whole genome shotgun (WGS) entry which is preliminary data.</text>
</comment>
<keyword evidence="1" id="KW-1133">Transmembrane helix</keyword>
<proteinExistence type="predicted"/>
<accession>A0ABR6F420</accession>
<dbReference type="EMBL" id="WNXC01000010">
    <property type="protein sequence ID" value="MBB2151453.1"/>
    <property type="molecule type" value="Genomic_DNA"/>
</dbReference>